<evidence type="ECO:0000313" key="9">
    <source>
        <dbReference type="EMBL" id="CAJ2501971.1"/>
    </source>
</evidence>
<keyword evidence="4" id="KW-0238">DNA-binding</keyword>
<keyword evidence="2" id="KW-0862">Zinc</keyword>
<dbReference type="Pfam" id="PF04082">
    <property type="entry name" value="Fungal_trans"/>
    <property type="match status" value="1"/>
</dbReference>
<gene>
    <name evidence="9" type="ORF">KHLLAP_LOCUS2439</name>
</gene>
<dbReference type="GO" id="GO:0006351">
    <property type="term" value="P:DNA-templated transcription"/>
    <property type="evidence" value="ECO:0007669"/>
    <property type="project" value="InterPro"/>
</dbReference>
<feature type="compositionally biased region" description="Low complexity" evidence="7">
    <location>
        <begin position="64"/>
        <end position="88"/>
    </location>
</feature>
<dbReference type="CDD" id="cd12148">
    <property type="entry name" value="fungal_TF_MHR"/>
    <property type="match status" value="1"/>
</dbReference>
<dbReference type="GO" id="GO:0000981">
    <property type="term" value="F:DNA-binding transcription factor activity, RNA polymerase II-specific"/>
    <property type="evidence" value="ECO:0007669"/>
    <property type="project" value="InterPro"/>
</dbReference>
<dbReference type="InterPro" id="IPR052073">
    <property type="entry name" value="Amide_Lactam_Regulators"/>
</dbReference>
<proteinExistence type="predicted"/>
<dbReference type="InterPro" id="IPR036864">
    <property type="entry name" value="Zn2-C6_fun-type_DNA-bd_sf"/>
</dbReference>
<feature type="region of interest" description="Disordered" evidence="7">
    <location>
        <begin position="44"/>
        <end position="88"/>
    </location>
</feature>
<evidence type="ECO:0000256" key="4">
    <source>
        <dbReference type="ARBA" id="ARBA00023125"/>
    </source>
</evidence>
<dbReference type="CDD" id="cd00067">
    <property type="entry name" value="GAL4"/>
    <property type="match status" value="1"/>
</dbReference>
<dbReference type="PANTHER" id="PTHR47171">
    <property type="entry name" value="FARA-RELATED"/>
    <property type="match status" value="1"/>
</dbReference>
<keyword evidence="6" id="KW-0539">Nucleus</keyword>
<dbReference type="Proteomes" id="UP001295740">
    <property type="component" value="Unassembled WGS sequence"/>
</dbReference>
<feature type="region of interest" description="Disordered" evidence="7">
    <location>
        <begin position="593"/>
        <end position="627"/>
    </location>
</feature>
<dbReference type="EMBL" id="CAUWAG010000003">
    <property type="protein sequence ID" value="CAJ2501971.1"/>
    <property type="molecule type" value="Genomic_DNA"/>
</dbReference>
<protein>
    <submittedName>
        <fullName evidence="9">Uu.00g048240.m01.CDS01</fullName>
    </submittedName>
</protein>
<dbReference type="PROSITE" id="PS50048">
    <property type="entry name" value="ZN2_CY6_FUNGAL_2"/>
    <property type="match status" value="1"/>
</dbReference>
<keyword evidence="3" id="KW-0805">Transcription regulation</keyword>
<feature type="compositionally biased region" description="Basic residues" evidence="7">
    <location>
        <begin position="46"/>
        <end position="55"/>
    </location>
</feature>
<evidence type="ECO:0000256" key="3">
    <source>
        <dbReference type="ARBA" id="ARBA00023015"/>
    </source>
</evidence>
<sequence>MQRVTRSQAGRTACNACHLRKVRCDAQEVGFPCSNCRNGLREGCRRHEKRKRRSARPPEPEPSPVAALTATPTHARTPPASLAGVPVSPATAPLSPSSAGWHLVEFIDQPELTIRPIDKDARLTYVGADVSNLNFLVQQQFGARTASVFHFPANRIARPDVDLSAEAFQLPAKDVVDRLLDAYFTRVNPGFPVVDEVLFMKQYRARDPQNPPSLLLLHAILLVGAHASLPQPDHEVLKTMFYRRAKSLFDARFEANRDTVVQAALLLTWHSEGPEDVSANAWFWLGIAVTTAKGLGMYRNAEDSTLVPHNKRMWRRVWWLLFQCDVLVSLQYGRPLSIHLEDSDVQRLRASDFQDCGENCRVDYVMQLNELCTIVSRILRERFRIAATTERRHALIQEMDNALANWSLRLSPSLQLHASPTTDLWTANLQLVYNMVLILIHRTQLDEHALREDSDICITAAAAIQSIFRDLCERDELRHLWSSSVNCLFTALIQLNIEVRLSNPVLAISALRRYDSALLSLRELARYWPNAQTILTFFESSLRLQQPRRHGTGTEVLDPPAPNPATAPSCGSGLKDVATVGTEAGQVTQEFPVADPASSGQTDVGSRACSPMPPDHERHRQNGSAPEEQAAFDDVHGGFGDIQASWSEWKELYWQQPVFADEVLFTF</sequence>
<dbReference type="InterPro" id="IPR007219">
    <property type="entry name" value="XnlR_reg_dom"/>
</dbReference>
<organism evidence="9 10">
    <name type="scientific">Anthostomella pinea</name>
    <dbReference type="NCBI Taxonomy" id="933095"/>
    <lineage>
        <taxon>Eukaryota</taxon>
        <taxon>Fungi</taxon>
        <taxon>Dikarya</taxon>
        <taxon>Ascomycota</taxon>
        <taxon>Pezizomycotina</taxon>
        <taxon>Sordariomycetes</taxon>
        <taxon>Xylariomycetidae</taxon>
        <taxon>Xylariales</taxon>
        <taxon>Xylariaceae</taxon>
        <taxon>Anthostomella</taxon>
    </lineage>
</organism>
<accession>A0AAI8VCP2</accession>
<evidence type="ECO:0000256" key="5">
    <source>
        <dbReference type="ARBA" id="ARBA00023163"/>
    </source>
</evidence>
<name>A0AAI8VCP2_9PEZI</name>
<dbReference type="GO" id="GO:0008270">
    <property type="term" value="F:zinc ion binding"/>
    <property type="evidence" value="ECO:0007669"/>
    <property type="project" value="InterPro"/>
</dbReference>
<dbReference type="SMART" id="SM00906">
    <property type="entry name" value="Fungal_trans"/>
    <property type="match status" value="1"/>
</dbReference>
<comment type="caution">
    <text evidence="9">The sequence shown here is derived from an EMBL/GenBank/DDBJ whole genome shotgun (WGS) entry which is preliminary data.</text>
</comment>
<evidence type="ECO:0000256" key="2">
    <source>
        <dbReference type="ARBA" id="ARBA00022833"/>
    </source>
</evidence>
<dbReference type="AlphaFoldDB" id="A0AAI8VCP2"/>
<keyword evidence="5" id="KW-0804">Transcription</keyword>
<reference evidence="9" key="1">
    <citation type="submission" date="2023-10" db="EMBL/GenBank/DDBJ databases">
        <authorList>
            <person name="Hackl T."/>
        </authorList>
    </citation>
    <scope>NUCLEOTIDE SEQUENCE</scope>
</reference>
<feature type="region of interest" description="Disordered" evidence="7">
    <location>
        <begin position="549"/>
        <end position="573"/>
    </location>
</feature>
<dbReference type="PROSITE" id="PS00463">
    <property type="entry name" value="ZN2_CY6_FUNGAL_1"/>
    <property type="match status" value="1"/>
</dbReference>
<dbReference type="SMART" id="SM00066">
    <property type="entry name" value="GAL4"/>
    <property type="match status" value="1"/>
</dbReference>
<dbReference type="GO" id="GO:0003677">
    <property type="term" value="F:DNA binding"/>
    <property type="evidence" value="ECO:0007669"/>
    <property type="project" value="UniProtKB-KW"/>
</dbReference>
<keyword evidence="10" id="KW-1185">Reference proteome</keyword>
<evidence type="ECO:0000256" key="6">
    <source>
        <dbReference type="ARBA" id="ARBA00023242"/>
    </source>
</evidence>
<dbReference type="Gene3D" id="4.10.240.10">
    <property type="entry name" value="Zn(2)-C6 fungal-type DNA-binding domain"/>
    <property type="match status" value="1"/>
</dbReference>
<dbReference type="PANTHER" id="PTHR47171:SF4">
    <property type="entry name" value="ACETAMIDASE REGULATORY PROTEIN"/>
    <property type="match status" value="1"/>
</dbReference>
<keyword evidence="1" id="KW-0479">Metal-binding</keyword>
<evidence type="ECO:0000256" key="1">
    <source>
        <dbReference type="ARBA" id="ARBA00022723"/>
    </source>
</evidence>
<evidence type="ECO:0000259" key="8">
    <source>
        <dbReference type="PROSITE" id="PS50048"/>
    </source>
</evidence>
<evidence type="ECO:0000256" key="7">
    <source>
        <dbReference type="SAM" id="MobiDB-lite"/>
    </source>
</evidence>
<feature type="domain" description="Zn(2)-C6 fungal-type" evidence="8">
    <location>
        <begin position="13"/>
        <end position="46"/>
    </location>
</feature>
<evidence type="ECO:0000313" key="10">
    <source>
        <dbReference type="Proteomes" id="UP001295740"/>
    </source>
</evidence>
<dbReference type="Pfam" id="PF00172">
    <property type="entry name" value="Zn_clus"/>
    <property type="match status" value="1"/>
</dbReference>
<dbReference type="InterPro" id="IPR001138">
    <property type="entry name" value="Zn2Cys6_DnaBD"/>
</dbReference>